<dbReference type="RefSeq" id="WP_330973893.1">
    <property type="nucleotide sequence ID" value="NZ_JAZGLY010000002.1"/>
</dbReference>
<proteinExistence type="predicted"/>
<gene>
    <name evidence="1" type="ORF">V2H41_04280</name>
</gene>
<evidence type="ECO:0000313" key="1">
    <source>
        <dbReference type="EMBL" id="MEE6186484.1"/>
    </source>
</evidence>
<evidence type="ECO:0000313" key="2">
    <source>
        <dbReference type="Proteomes" id="UP001357452"/>
    </source>
</evidence>
<accession>A0ABU7RES1</accession>
<organism evidence="1 2">
    <name type="scientific">Niabella digestorum</name>
    <dbReference type="NCBI Taxonomy" id="3117701"/>
    <lineage>
        <taxon>Bacteria</taxon>
        <taxon>Pseudomonadati</taxon>
        <taxon>Bacteroidota</taxon>
        <taxon>Chitinophagia</taxon>
        <taxon>Chitinophagales</taxon>
        <taxon>Chitinophagaceae</taxon>
        <taxon>Niabella</taxon>
    </lineage>
</organism>
<protein>
    <submittedName>
        <fullName evidence="1">Uncharacterized protein</fullName>
    </submittedName>
</protein>
<keyword evidence="2" id="KW-1185">Reference proteome</keyword>
<dbReference type="Proteomes" id="UP001357452">
    <property type="component" value="Unassembled WGS sequence"/>
</dbReference>
<dbReference type="EMBL" id="JAZGLY010000002">
    <property type="protein sequence ID" value="MEE6186484.1"/>
    <property type="molecule type" value="Genomic_DNA"/>
</dbReference>
<sequence>MRNEHNIIASSYNNSSNFRSFAVMDDSHTDIHPSALSDVWIFPEMYDNLKYNTFKKVT</sequence>
<comment type="caution">
    <text evidence="1">The sequence shown here is derived from an EMBL/GenBank/DDBJ whole genome shotgun (WGS) entry which is preliminary data.</text>
</comment>
<reference evidence="1 2" key="1">
    <citation type="submission" date="2024-01" db="EMBL/GenBank/DDBJ databases">
        <title>Niabella digestum sp. nov., isolated from waste digestion system.</title>
        <authorList>
            <person name="Zhang L."/>
        </authorList>
    </citation>
    <scope>NUCLEOTIDE SEQUENCE [LARGE SCALE GENOMIC DNA]</scope>
    <source>
        <strain evidence="1 2">A18</strain>
    </source>
</reference>
<name>A0ABU7RES1_9BACT</name>